<reference evidence="2 3" key="1">
    <citation type="submission" date="2017-04" db="EMBL/GenBank/DDBJ databases">
        <title>Genome sequencing of [Candida] sorbophila.</title>
        <authorList>
            <person name="Ahn J.O."/>
        </authorList>
    </citation>
    <scope>NUCLEOTIDE SEQUENCE [LARGE SCALE GENOMIC DNA]</scope>
    <source>
        <strain evidence="2 3">DS02</strain>
    </source>
</reference>
<proteinExistence type="predicted"/>
<feature type="domain" description="Arrestin-like N-terminal" evidence="1">
    <location>
        <begin position="49"/>
        <end position="149"/>
    </location>
</feature>
<evidence type="ECO:0000313" key="3">
    <source>
        <dbReference type="Proteomes" id="UP000238350"/>
    </source>
</evidence>
<dbReference type="Gene3D" id="2.60.40.640">
    <property type="match status" value="1"/>
</dbReference>
<dbReference type="Pfam" id="PF00339">
    <property type="entry name" value="Arrestin_N"/>
    <property type="match status" value="1"/>
</dbReference>
<dbReference type="AlphaFoldDB" id="A0A2T0FP45"/>
<sequence>MYVRCQAQDMPNFRRNFKAMYTRHITKYVASPAFPRLPTPNPGVKSRLRVSSSKRQVYRQDVQVFPTEDLIESSAKSYTIAAGRHVYDFSIKFPGANDQVLPPTFSQGTFQDNAYFYCEHSIKATVKKLKSLTSDPRMEKPLTVVPYFDQGALERSAMKTISSIFDLNKDIRIDMHVLVPECGLPQSPYPVPLQLAVKSHVPVTIQNVSVSLNRVTQWNSRDIKRHRHVLEDKKSIVLEVVPLNQSGTILDLSDSIQHLKMCGYTSPSFNHELLSVSYELLIGITISLEGSSHGAKSAQLLELKGRSRCFPQPYHLQSTLTLQRTPQRMLHHLRLIPKLKSSILAILNPAKLSDRIFLHIRSNYSRRCII</sequence>
<dbReference type="Proteomes" id="UP000238350">
    <property type="component" value="Unassembled WGS sequence"/>
</dbReference>
<protein>
    <recommendedName>
        <fullName evidence="1">Arrestin-like N-terminal domain-containing protein</fullName>
    </recommendedName>
</protein>
<name>A0A2T0FP45_9ASCO</name>
<comment type="caution">
    <text evidence="2">The sequence shown here is derived from an EMBL/GenBank/DDBJ whole genome shotgun (WGS) entry which is preliminary data.</text>
</comment>
<dbReference type="EMBL" id="NDIQ01000022">
    <property type="protein sequence ID" value="PRT56762.1"/>
    <property type="molecule type" value="Genomic_DNA"/>
</dbReference>
<evidence type="ECO:0000313" key="2">
    <source>
        <dbReference type="EMBL" id="PRT56762.1"/>
    </source>
</evidence>
<dbReference type="InterPro" id="IPR011021">
    <property type="entry name" value="Arrestin-like_N"/>
</dbReference>
<dbReference type="GeneID" id="36518130"/>
<gene>
    <name evidence="2" type="ORF">B9G98_04382</name>
</gene>
<organism evidence="2 3">
    <name type="scientific">Wickerhamiella sorbophila</name>
    <dbReference type="NCBI Taxonomy" id="45607"/>
    <lineage>
        <taxon>Eukaryota</taxon>
        <taxon>Fungi</taxon>
        <taxon>Dikarya</taxon>
        <taxon>Ascomycota</taxon>
        <taxon>Saccharomycotina</taxon>
        <taxon>Dipodascomycetes</taxon>
        <taxon>Dipodascales</taxon>
        <taxon>Trichomonascaceae</taxon>
        <taxon>Wickerhamiella</taxon>
    </lineage>
</organism>
<accession>A0A2T0FP45</accession>
<keyword evidence="3" id="KW-1185">Reference proteome</keyword>
<dbReference type="InterPro" id="IPR014752">
    <property type="entry name" value="Arrestin-like_C"/>
</dbReference>
<evidence type="ECO:0000259" key="1">
    <source>
        <dbReference type="Pfam" id="PF00339"/>
    </source>
</evidence>
<dbReference type="RefSeq" id="XP_024666707.1">
    <property type="nucleotide sequence ID" value="XM_024810939.1"/>
</dbReference>